<evidence type="ECO:0000313" key="2">
    <source>
        <dbReference type="Proteomes" id="UP001480082"/>
    </source>
</evidence>
<comment type="caution">
    <text evidence="1">The sequence shown here is derived from an EMBL/GenBank/DDBJ whole genome shotgun (WGS) entry which is preliminary data.</text>
</comment>
<reference evidence="1 2" key="1">
    <citation type="journal article" date="2024" name="Proc. Natl. Acad. Sci. U.S.A.">
        <title>The evolutionary genomics of adaptation to stress in wild rhizobium bacteria.</title>
        <authorList>
            <person name="Kehlet-Delgado H."/>
            <person name="Montoya A.P."/>
            <person name="Jensen K.T."/>
            <person name="Wendlandt C.E."/>
            <person name="Dexheimer C."/>
            <person name="Roberts M."/>
            <person name="Torres Martinez L."/>
            <person name="Friesen M.L."/>
            <person name="Griffitts J.S."/>
            <person name="Porter S.S."/>
        </authorList>
    </citation>
    <scope>NUCLEOTIDE SEQUENCE [LARGE SCALE GENOMIC DNA]</scope>
    <source>
        <strain evidence="1 2">M0468</strain>
    </source>
</reference>
<protein>
    <submittedName>
        <fullName evidence="1">MBL fold metallo-hydrolase</fullName>
    </submittedName>
</protein>
<gene>
    <name evidence="1" type="ORF">NKI81_06850</name>
</gene>
<dbReference type="EMBL" id="JAMYRI010000003">
    <property type="protein sequence ID" value="MER9283679.1"/>
    <property type="molecule type" value="Genomic_DNA"/>
</dbReference>
<keyword evidence="2" id="KW-1185">Reference proteome</keyword>
<evidence type="ECO:0000313" key="1">
    <source>
        <dbReference type="EMBL" id="MER9283679.1"/>
    </source>
</evidence>
<name>A0ACC6SVF8_9HYPH</name>
<accession>A0ACC6SVF8</accession>
<dbReference type="Proteomes" id="UP001480082">
    <property type="component" value="Unassembled WGS sequence"/>
</dbReference>
<organism evidence="1 2">
    <name type="scientific">Mesorhizobium australicum</name>
    <dbReference type="NCBI Taxonomy" id="536018"/>
    <lineage>
        <taxon>Bacteria</taxon>
        <taxon>Pseudomonadati</taxon>
        <taxon>Pseudomonadota</taxon>
        <taxon>Alphaproteobacteria</taxon>
        <taxon>Hyphomicrobiales</taxon>
        <taxon>Phyllobacteriaceae</taxon>
        <taxon>Mesorhizobium</taxon>
    </lineage>
</organism>
<proteinExistence type="predicted"/>
<sequence>MDNWFSKRIVDDRTTMLTEPFVHDYVRANIWHFTGRDADLLVDTGMGICPLAPEIRTPEGKPLLVVATHIHLDHVGSLHEFPLRAGPRMSAAQFESMDEAATYAYMFHDLEGAVSKLPAPGWKSADYAIAPAPLTRMLDEGDVVDLGDRQFRVLHLPGHSPDSIALFDEADGLLFSGDAIYDDTLIDDLPDSDREAYGNTMRRLLDLPIRIGLGGHGPSFDGARMREIASAYLRSVSAL</sequence>